<organism evidence="1 2">
    <name type="scientific">Lepeophtheirus salmonis</name>
    <name type="common">Salmon louse</name>
    <name type="synonym">Caligus salmonis</name>
    <dbReference type="NCBI Taxonomy" id="72036"/>
    <lineage>
        <taxon>Eukaryota</taxon>
        <taxon>Metazoa</taxon>
        <taxon>Ecdysozoa</taxon>
        <taxon>Arthropoda</taxon>
        <taxon>Crustacea</taxon>
        <taxon>Multicrustacea</taxon>
        <taxon>Hexanauplia</taxon>
        <taxon>Copepoda</taxon>
        <taxon>Siphonostomatoida</taxon>
        <taxon>Caligidae</taxon>
        <taxon>Lepeophtheirus</taxon>
    </lineage>
</organism>
<dbReference type="AlphaFoldDB" id="A0A7R8CY87"/>
<keyword evidence="2" id="KW-1185">Reference proteome</keyword>
<name>A0A7R8CY87_LEPSM</name>
<accession>A0A7R8CY87</accession>
<dbReference type="Proteomes" id="UP000675881">
    <property type="component" value="Chromosome 6"/>
</dbReference>
<reference evidence="1" key="1">
    <citation type="submission" date="2021-02" db="EMBL/GenBank/DDBJ databases">
        <authorList>
            <person name="Bekaert M."/>
        </authorList>
    </citation>
    <scope>NUCLEOTIDE SEQUENCE</scope>
    <source>
        <strain evidence="1">IoA-00</strain>
    </source>
</reference>
<sequence>MVIRLFYYRTTGQLTAKKNGIGGPAEKGKQNWKYRPMMIPCLANTVLIFWSPKGRVGPIHTPFQKLYSEKFNVCINFISCYTEIGTNKTFNTRIIRKHLAYSVH</sequence>
<dbReference type="EMBL" id="HG994585">
    <property type="protein sequence ID" value="CAF2966990.1"/>
    <property type="molecule type" value="Genomic_DNA"/>
</dbReference>
<gene>
    <name evidence="1" type="ORF">LSAA_11668</name>
</gene>
<evidence type="ECO:0000313" key="1">
    <source>
        <dbReference type="EMBL" id="CAF2966990.1"/>
    </source>
</evidence>
<proteinExistence type="predicted"/>
<evidence type="ECO:0000313" key="2">
    <source>
        <dbReference type="Proteomes" id="UP000675881"/>
    </source>
</evidence>
<protein>
    <submittedName>
        <fullName evidence="1">(salmon louse) hypothetical protein</fullName>
    </submittedName>
</protein>